<evidence type="ECO:0000313" key="1">
    <source>
        <dbReference type="EMBL" id="MCI35271.1"/>
    </source>
</evidence>
<accession>A0A392RFC5</accession>
<dbReference type="EMBL" id="LXQA010221834">
    <property type="protein sequence ID" value="MCI35271.1"/>
    <property type="molecule type" value="Genomic_DNA"/>
</dbReference>
<sequence>MFESTLGQFAPPYEAPCEFNEHPLSASFDAEQNNEDVEVQKLNNEGAEDIDQSRCYQFDVKITSAIDNKNQVQ</sequence>
<proteinExistence type="predicted"/>
<name>A0A392RFC5_9FABA</name>
<feature type="non-terminal residue" evidence="1">
    <location>
        <position position="73"/>
    </location>
</feature>
<keyword evidence="2" id="KW-1185">Reference proteome</keyword>
<dbReference type="Proteomes" id="UP000265520">
    <property type="component" value="Unassembled WGS sequence"/>
</dbReference>
<dbReference type="AlphaFoldDB" id="A0A392RFC5"/>
<evidence type="ECO:0000313" key="2">
    <source>
        <dbReference type="Proteomes" id="UP000265520"/>
    </source>
</evidence>
<organism evidence="1 2">
    <name type="scientific">Trifolium medium</name>
    <dbReference type="NCBI Taxonomy" id="97028"/>
    <lineage>
        <taxon>Eukaryota</taxon>
        <taxon>Viridiplantae</taxon>
        <taxon>Streptophyta</taxon>
        <taxon>Embryophyta</taxon>
        <taxon>Tracheophyta</taxon>
        <taxon>Spermatophyta</taxon>
        <taxon>Magnoliopsida</taxon>
        <taxon>eudicotyledons</taxon>
        <taxon>Gunneridae</taxon>
        <taxon>Pentapetalae</taxon>
        <taxon>rosids</taxon>
        <taxon>fabids</taxon>
        <taxon>Fabales</taxon>
        <taxon>Fabaceae</taxon>
        <taxon>Papilionoideae</taxon>
        <taxon>50 kb inversion clade</taxon>
        <taxon>NPAAA clade</taxon>
        <taxon>Hologalegina</taxon>
        <taxon>IRL clade</taxon>
        <taxon>Trifolieae</taxon>
        <taxon>Trifolium</taxon>
    </lineage>
</organism>
<reference evidence="1 2" key="1">
    <citation type="journal article" date="2018" name="Front. Plant Sci.">
        <title>Red Clover (Trifolium pratense) and Zigzag Clover (T. medium) - A Picture of Genomic Similarities and Differences.</title>
        <authorList>
            <person name="Dluhosova J."/>
            <person name="Istvanek J."/>
            <person name="Nedelnik J."/>
            <person name="Repkova J."/>
        </authorList>
    </citation>
    <scope>NUCLEOTIDE SEQUENCE [LARGE SCALE GENOMIC DNA]</scope>
    <source>
        <strain evidence="2">cv. 10/8</strain>
        <tissue evidence="1">Leaf</tissue>
    </source>
</reference>
<comment type="caution">
    <text evidence="1">The sequence shown here is derived from an EMBL/GenBank/DDBJ whole genome shotgun (WGS) entry which is preliminary data.</text>
</comment>
<protein>
    <submittedName>
        <fullName evidence="1">Uncharacterized protein</fullName>
    </submittedName>
</protein>